<feature type="region of interest" description="Disordered" evidence="1">
    <location>
        <begin position="14"/>
        <end position="57"/>
    </location>
</feature>
<organism evidence="2 3">
    <name type="scientific">Bimuria novae-zelandiae CBS 107.79</name>
    <dbReference type="NCBI Taxonomy" id="1447943"/>
    <lineage>
        <taxon>Eukaryota</taxon>
        <taxon>Fungi</taxon>
        <taxon>Dikarya</taxon>
        <taxon>Ascomycota</taxon>
        <taxon>Pezizomycotina</taxon>
        <taxon>Dothideomycetes</taxon>
        <taxon>Pleosporomycetidae</taxon>
        <taxon>Pleosporales</taxon>
        <taxon>Massarineae</taxon>
        <taxon>Didymosphaeriaceae</taxon>
        <taxon>Bimuria</taxon>
    </lineage>
</organism>
<proteinExistence type="predicted"/>
<feature type="region of interest" description="Disordered" evidence="1">
    <location>
        <begin position="186"/>
        <end position="251"/>
    </location>
</feature>
<feature type="compositionally biased region" description="Basic and acidic residues" evidence="1">
    <location>
        <begin position="18"/>
        <end position="27"/>
    </location>
</feature>
<dbReference type="Proteomes" id="UP000800036">
    <property type="component" value="Unassembled WGS sequence"/>
</dbReference>
<evidence type="ECO:0000313" key="3">
    <source>
        <dbReference type="Proteomes" id="UP000800036"/>
    </source>
</evidence>
<gene>
    <name evidence="2" type="ORF">BU23DRAFT_556212</name>
</gene>
<reference evidence="2" key="1">
    <citation type="journal article" date="2020" name="Stud. Mycol.">
        <title>101 Dothideomycetes genomes: a test case for predicting lifestyles and emergence of pathogens.</title>
        <authorList>
            <person name="Haridas S."/>
            <person name="Albert R."/>
            <person name="Binder M."/>
            <person name="Bloem J."/>
            <person name="Labutti K."/>
            <person name="Salamov A."/>
            <person name="Andreopoulos B."/>
            <person name="Baker S."/>
            <person name="Barry K."/>
            <person name="Bills G."/>
            <person name="Bluhm B."/>
            <person name="Cannon C."/>
            <person name="Castanera R."/>
            <person name="Culley D."/>
            <person name="Daum C."/>
            <person name="Ezra D."/>
            <person name="Gonzalez J."/>
            <person name="Henrissat B."/>
            <person name="Kuo A."/>
            <person name="Liang C."/>
            <person name="Lipzen A."/>
            <person name="Lutzoni F."/>
            <person name="Magnuson J."/>
            <person name="Mondo S."/>
            <person name="Nolan M."/>
            <person name="Ohm R."/>
            <person name="Pangilinan J."/>
            <person name="Park H.-J."/>
            <person name="Ramirez L."/>
            <person name="Alfaro M."/>
            <person name="Sun H."/>
            <person name="Tritt A."/>
            <person name="Yoshinaga Y."/>
            <person name="Zwiers L.-H."/>
            <person name="Turgeon B."/>
            <person name="Goodwin S."/>
            <person name="Spatafora J."/>
            <person name="Crous P."/>
            <person name="Grigoriev I."/>
        </authorList>
    </citation>
    <scope>NUCLEOTIDE SEQUENCE</scope>
    <source>
        <strain evidence="2">CBS 107.79</strain>
    </source>
</reference>
<dbReference type="AlphaFoldDB" id="A0A6A5VDA1"/>
<keyword evidence="3" id="KW-1185">Reference proteome</keyword>
<feature type="compositionally biased region" description="Basic and acidic residues" evidence="1">
    <location>
        <begin position="69"/>
        <end position="90"/>
    </location>
</feature>
<feature type="compositionally biased region" description="Basic and acidic residues" evidence="1">
    <location>
        <begin position="42"/>
        <end position="57"/>
    </location>
</feature>
<evidence type="ECO:0000256" key="1">
    <source>
        <dbReference type="SAM" id="MobiDB-lite"/>
    </source>
</evidence>
<dbReference type="EMBL" id="ML976695">
    <property type="protein sequence ID" value="KAF1971197.1"/>
    <property type="molecule type" value="Genomic_DNA"/>
</dbReference>
<protein>
    <submittedName>
        <fullName evidence="2">Uncharacterized protein</fullName>
    </submittedName>
</protein>
<feature type="compositionally biased region" description="Basic residues" evidence="1">
    <location>
        <begin position="150"/>
        <end position="160"/>
    </location>
</feature>
<evidence type="ECO:0000313" key="2">
    <source>
        <dbReference type="EMBL" id="KAF1971197.1"/>
    </source>
</evidence>
<feature type="compositionally biased region" description="Polar residues" evidence="1">
    <location>
        <begin position="161"/>
        <end position="171"/>
    </location>
</feature>
<accession>A0A6A5VDA1</accession>
<name>A0A6A5VDA1_9PLEO</name>
<sequence length="406" mass="45834">MVGGSKRIAHAVLLVQKHSKEQEESRHPTQTNHNCDYPTPYSDRERPPSVEKPLYRDAKLNFADLLKKDKEKLKASEDRNAEKQRRENSGKKRRKKLKLQRRRREGKKEEQEAQGATPMHADEGFNQTQSKDATPYHTAHPTDEPSSRNRIVHSKQRQKQNRVAPSEQENLKQYGTEQLEDVFLDVPPDDDLQRRPQARKPLSREPPLLQQPPPQSQPSPLNETNSPTLTHSSLSNPATPCSPAETPDVLLITPSCSPRPPLESTISPTSTPVLQIAAVTLMTLKSRISHLDAQIISFNAHLTKLQDQPASGSRTKSDGSARKAKYLGKIIRRLEKHSNDLLLIEHALRDMVDEGHEGDLANSLKIIKEEFLGLVQAHEDKMVKLAKKLSLEAVEKTFQEMELESG</sequence>
<feature type="compositionally biased region" description="Basic residues" evidence="1">
    <location>
        <begin position="91"/>
        <end position="105"/>
    </location>
</feature>
<dbReference type="OrthoDB" id="3796090at2759"/>
<feature type="region of interest" description="Disordered" evidence="1">
    <location>
        <begin position="69"/>
        <end position="171"/>
    </location>
</feature>
<feature type="compositionally biased region" description="Polar residues" evidence="1">
    <location>
        <begin position="222"/>
        <end position="239"/>
    </location>
</feature>